<dbReference type="PIRSF" id="PIRSF001439">
    <property type="entry name" value="CryM"/>
    <property type="match status" value="1"/>
</dbReference>
<evidence type="ECO:0000313" key="3">
    <source>
        <dbReference type="Proteomes" id="UP000249299"/>
    </source>
</evidence>
<accession>A0A327JIR3</accession>
<dbReference type="RefSeq" id="WP_111435442.1">
    <property type="nucleotide sequence ID" value="NZ_JACIGG010000003.1"/>
</dbReference>
<sequence>MTPPFLSYEDTYDALSWEGAVEALRAGHLRAKAEVGDVFLGPSDGTLLTRAAYVPGLGYGVKAVTVFGENPARGLPTVQGAMFFYEPSEGRIEAVIDSRLVTEFKTAGDSVLGAKLLARPDSKELLIVGAGTVARSLVHAYSAIFPKLERIAIWARRGGQAKDLAAEFAGHAIAVSAAPDLAEAAAEADIIATATMATAPVLQRDWIAPGTHIDLIGAFKPDMREADDALIAEGRLFVDSRETTIHHIGELMMPIAAGAISEAAVLADFYDLIAGNAPGRTGDDEITVFKNGGGAHLDLMTADYIVKAVKGAAQ</sequence>
<dbReference type="GO" id="GO:0019752">
    <property type="term" value="P:carboxylic acid metabolic process"/>
    <property type="evidence" value="ECO:0007669"/>
    <property type="project" value="UniProtKB-ARBA"/>
</dbReference>
<protein>
    <submittedName>
        <fullName evidence="2">Ornithine cyclodeaminase</fullName>
    </submittedName>
</protein>
<dbReference type="InterPro" id="IPR036291">
    <property type="entry name" value="NAD(P)-bd_dom_sf"/>
</dbReference>
<dbReference type="Gene3D" id="3.40.50.720">
    <property type="entry name" value="NAD(P)-binding Rossmann-like Domain"/>
    <property type="match status" value="1"/>
</dbReference>
<comment type="similarity">
    <text evidence="1">Belongs to the ornithine cyclodeaminase/mu-crystallin family.</text>
</comment>
<dbReference type="InterPro" id="IPR003462">
    <property type="entry name" value="ODC_Mu_crystall"/>
</dbReference>
<dbReference type="GO" id="GO:0005737">
    <property type="term" value="C:cytoplasm"/>
    <property type="evidence" value="ECO:0007669"/>
    <property type="project" value="TreeGrafter"/>
</dbReference>
<reference evidence="2 3" key="1">
    <citation type="submission" date="2017-07" db="EMBL/GenBank/DDBJ databases">
        <title>Draft Genome Sequences of Select Purple Nonsulfur Bacteria.</title>
        <authorList>
            <person name="Lasarre B."/>
            <person name="Mckinlay J.B."/>
        </authorList>
    </citation>
    <scope>NUCLEOTIDE SEQUENCE [LARGE SCALE GENOMIC DNA]</scope>
    <source>
        <strain evidence="2 3">DSM 11290</strain>
    </source>
</reference>
<dbReference type="EMBL" id="NPEV01000039">
    <property type="protein sequence ID" value="RAI25891.1"/>
    <property type="molecule type" value="Genomic_DNA"/>
</dbReference>
<proteinExistence type="inferred from homology"/>
<dbReference type="OrthoDB" id="9809203at2"/>
<evidence type="ECO:0000256" key="1">
    <source>
        <dbReference type="ARBA" id="ARBA00008903"/>
    </source>
</evidence>
<comment type="caution">
    <text evidence="2">The sequence shown here is derived from an EMBL/GenBank/DDBJ whole genome shotgun (WGS) entry which is preliminary data.</text>
</comment>
<dbReference type="AlphaFoldDB" id="A0A327JIR3"/>
<dbReference type="Gene3D" id="3.30.1780.10">
    <property type="entry name" value="ornithine cyclodeaminase, domain 1"/>
    <property type="match status" value="1"/>
</dbReference>
<organism evidence="2 3">
    <name type="scientific">Rhodobium orientis</name>
    <dbReference type="NCBI Taxonomy" id="34017"/>
    <lineage>
        <taxon>Bacteria</taxon>
        <taxon>Pseudomonadati</taxon>
        <taxon>Pseudomonadota</taxon>
        <taxon>Alphaproteobacteria</taxon>
        <taxon>Hyphomicrobiales</taxon>
        <taxon>Rhodobiaceae</taxon>
        <taxon>Rhodobium</taxon>
    </lineage>
</organism>
<dbReference type="SUPFAM" id="SSF51735">
    <property type="entry name" value="NAD(P)-binding Rossmann-fold domains"/>
    <property type="match status" value="1"/>
</dbReference>
<keyword evidence="3" id="KW-1185">Reference proteome</keyword>
<evidence type="ECO:0000313" key="2">
    <source>
        <dbReference type="EMBL" id="RAI25891.1"/>
    </source>
</evidence>
<dbReference type="PANTHER" id="PTHR13812:SF19">
    <property type="entry name" value="KETIMINE REDUCTASE MU-CRYSTALLIN"/>
    <property type="match status" value="1"/>
</dbReference>
<dbReference type="FunFam" id="3.40.50.720:FF:000311">
    <property type="entry name" value="Ornithine cyclodeaminase"/>
    <property type="match status" value="1"/>
</dbReference>
<dbReference type="Pfam" id="PF02423">
    <property type="entry name" value="OCD_Mu_crystall"/>
    <property type="match status" value="1"/>
</dbReference>
<dbReference type="InterPro" id="IPR023401">
    <property type="entry name" value="ODC_N"/>
</dbReference>
<dbReference type="PANTHER" id="PTHR13812">
    <property type="entry name" value="KETIMINE REDUCTASE MU-CRYSTALLIN"/>
    <property type="match status" value="1"/>
</dbReference>
<dbReference type="GO" id="GO:0016491">
    <property type="term" value="F:oxidoreductase activity"/>
    <property type="evidence" value="ECO:0007669"/>
    <property type="project" value="UniProtKB-ARBA"/>
</dbReference>
<name>A0A327JIR3_9HYPH</name>
<dbReference type="Proteomes" id="UP000249299">
    <property type="component" value="Unassembled WGS sequence"/>
</dbReference>
<gene>
    <name evidence="2" type="ORF">CH339_16275</name>
</gene>